<dbReference type="InterPro" id="IPR001841">
    <property type="entry name" value="Znf_RING"/>
</dbReference>
<evidence type="ECO:0000256" key="3">
    <source>
        <dbReference type="ARBA" id="ARBA00022771"/>
    </source>
</evidence>
<proteinExistence type="predicted"/>
<feature type="domain" description="B30.2/SPRY" evidence="10">
    <location>
        <begin position="372"/>
        <end position="567"/>
    </location>
</feature>
<keyword evidence="1" id="KW-0399">Innate immunity</keyword>
<sequence>MASSPAFPANLMEEHLSCSICRNLFTDPVTTGCGHSFCKACLSMSLEHSNDLCPLCKTYLNRTPEVNIVLRNVVEQMKNDREEEQRRERREREEEECDPRRFRGRPGQVQCDICTKMAATKSCLICLASYCDDHLQIHSANQRLKGHKLVAPVENLDQRACLTHGRPLELYSRRQGKCICVLCMEEGEEGVVSTEEEWNRKKVLKHYSSKRFEIQHDVFVQQRQLQKTVDELTENIKDRKTKMDEINDSWKKCKEHLDEEWGEINKVFSEAMAKLVAAKNQLLEPVAARRLQLKNEATDLRKDLQSEVDTLEKTIKELKEISAFEDHIFFLQKYPLSRELLVKDWSAIELDTSVSFGSMRNVITNLMVEIREQLDKLTALELRRLSKFAEDVTLDPTTSHKRLVVSENQKEVIDGETDQETIDHLERFDIFGSILGCRGLDSGAKAYWEVQVGNKSGWDLGVALTKAKRKGMLTLSPENGYWAIVHYEGDKYAALTAPPVCVELQHKPQKVGVFLDYDEGLVSFYNVTNGTHIYSFSKADFTGKILPYFSPHMKNENNTEALIISDVDMN</sequence>
<dbReference type="InterPro" id="IPR013083">
    <property type="entry name" value="Znf_RING/FYVE/PHD"/>
</dbReference>
<protein>
    <submittedName>
        <fullName evidence="11">Uncharacterized protein</fullName>
    </submittedName>
</protein>
<dbReference type="SMART" id="SM00449">
    <property type="entry name" value="SPRY"/>
    <property type="match status" value="1"/>
</dbReference>
<organism evidence="11 12">
    <name type="scientific">Mugilogobius chulae</name>
    <name type="common">yellowstripe goby</name>
    <dbReference type="NCBI Taxonomy" id="88201"/>
    <lineage>
        <taxon>Eukaryota</taxon>
        <taxon>Metazoa</taxon>
        <taxon>Chordata</taxon>
        <taxon>Craniata</taxon>
        <taxon>Vertebrata</taxon>
        <taxon>Euteleostomi</taxon>
        <taxon>Actinopterygii</taxon>
        <taxon>Neopterygii</taxon>
        <taxon>Teleostei</taxon>
        <taxon>Neoteleostei</taxon>
        <taxon>Acanthomorphata</taxon>
        <taxon>Gobiaria</taxon>
        <taxon>Gobiiformes</taxon>
        <taxon>Gobioidei</taxon>
        <taxon>Gobiidae</taxon>
        <taxon>Gobionellinae</taxon>
        <taxon>Mugilogobius</taxon>
    </lineage>
</organism>
<feature type="domain" description="RING-type" evidence="9">
    <location>
        <begin position="18"/>
        <end position="57"/>
    </location>
</feature>
<feature type="compositionally biased region" description="Basic and acidic residues" evidence="8">
    <location>
        <begin position="78"/>
        <end position="92"/>
    </location>
</feature>
<evidence type="ECO:0000256" key="4">
    <source>
        <dbReference type="ARBA" id="ARBA00022833"/>
    </source>
</evidence>
<dbReference type="CDD" id="cd19769">
    <property type="entry name" value="Bbox2_TRIM16-like"/>
    <property type="match status" value="1"/>
</dbReference>
<gene>
    <name evidence="11" type="ORF">WMY93_015044</name>
</gene>
<evidence type="ECO:0000256" key="8">
    <source>
        <dbReference type="SAM" id="MobiDB-lite"/>
    </source>
</evidence>
<evidence type="ECO:0000256" key="1">
    <source>
        <dbReference type="ARBA" id="ARBA00022588"/>
    </source>
</evidence>
<dbReference type="Pfam" id="PF13923">
    <property type="entry name" value="zf-C3HC4_2"/>
    <property type="match status" value="1"/>
</dbReference>
<dbReference type="InterPro" id="IPR043136">
    <property type="entry name" value="B30.2/SPRY_sf"/>
</dbReference>
<evidence type="ECO:0000313" key="12">
    <source>
        <dbReference type="Proteomes" id="UP001460270"/>
    </source>
</evidence>
<dbReference type="SMART" id="SM00184">
    <property type="entry name" value="RING"/>
    <property type="match status" value="1"/>
</dbReference>
<dbReference type="SUPFAM" id="SSF49899">
    <property type="entry name" value="Concanavalin A-like lectins/glucanases"/>
    <property type="match status" value="1"/>
</dbReference>
<dbReference type="AlphaFoldDB" id="A0AAW0P2Y3"/>
<dbReference type="SMART" id="SM00589">
    <property type="entry name" value="PRY"/>
    <property type="match status" value="1"/>
</dbReference>
<keyword evidence="12" id="KW-1185">Reference proteome</keyword>
<dbReference type="InterPro" id="IPR051051">
    <property type="entry name" value="E3_ubiq-ligase_TRIM/RNF"/>
</dbReference>
<feature type="region of interest" description="Disordered" evidence="8">
    <location>
        <begin position="78"/>
        <end position="101"/>
    </location>
</feature>
<dbReference type="InterPro" id="IPR017907">
    <property type="entry name" value="Znf_RING_CS"/>
</dbReference>
<dbReference type="Proteomes" id="UP001460270">
    <property type="component" value="Unassembled WGS sequence"/>
</dbReference>
<keyword evidence="2" id="KW-0479">Metal-binding</keyword>
<dbReference type="GO" id="GO:0045087">
    <property type="term" value="P:innate immune response"/>
    <property type="evidence" value="ECO:0007669"/>
    <property type="project" value="UniProtKB-KW"/>
</dbReference>
<reference evidence="12" key="1">
    <citation type="submission" date="2024-04" db="EMBL/GenBank/DDBJ databases">
        <title>Salinicola lusitanus LLJ914,a marine bacterium isolated from the Okinawa Trough.</title>
        <authorList>
            <person name="Li J."/>
        </authorList>
    </citation>
    <scope>NUCLEOTIDE SEQUENCE [LARGE SCALE GENOMIC DNA]</scope>
</reference>
<dbReference type="GO" id="GO:0005737">
    <property type="term" value="C:cytoplasm"/>
    <property type="evidence" value="ECO:0007669"/>
    <property type="project" value="UniProtKB-ARBA"/>
</dbReference>
<dbReference type="PROSITE" id="PS50089">
    <property type="entry name" value="ZF_RING_2"/>
    <property type="match status" value="1"/>
</dbReference>
<keyword evidence="5" id="KW-0391">Immunity</keyword>
<dbReference type="PRINTS" id="PR01407">
    <property type="entry name" value="BUTYPHLNCDUF"/>
</dbReference>
<dbReference type="Gene3D" id="2.60.120.920">
    <property type="match status" value="1"/>
</dbReference>
<evidence type="ECO:0000256" key="6">
    <source>
        <dbReference type="PROSITE-ProRule" id="PRU00175"/>
    </source>
</evidence>
<evidence type="ECO:0000313" key="11">
    <source>
        <dbReference type="EMBL" id="KAK7910360.1"/>
    </source>
</evidence>
<dbReference type="InterPro" id="IPR001870">
    <property type="entry name" value="B30.2/SPRY"/>
</dbReference>
<dbReference type="EMBL" id="JBBPFD010000010">
    <property type="protein sequence ID" value="KAK7910360.1"/>
    <property type="molecule type" value="Genomic_DNA"/>
</dbReference>
<dbReference type="InterPro" id="IPR013320">
    <property type="entry name" value="ConA-like_dom_sf"/>
</dbReference>
<feature type="coiled-coil region" evidence="7">
    <location>
        <begin position="294"/>
        <end position="321"/>
    </location>
</feature>
<dbReference type="PANTHER" id="PTHR25465">
    <property type="entry name" value="B-BOX DOMAIN CONTAINING"/>
    <property type="match status" value="1"/>
</dbReference>
<keyword evidence="7" id="KW-0175">Coiled coil</keyword>
<dbReference type="InterPro" id="IPR058030">
    <property type="entry name" value="TRIM8/14/16/25/29/45/65_CC"/>
</dbReference>
<name>A0AAW0P2Y3_9GOBI</name>
<dbReference type="FunFam" id="2.60.120.920:FF:000004">
    <property type="entry name" value="Butyrophilin subfamily 1 member A1"/>
    <property type="match status" value="1"/>
</dbReference>
<dbReference type="PROSITE" id="PS50188">
    <property type="entry name" value="B302_SPRY"/>
    <property type="match status" value="1"/>
</dbReference>
<dbReference type="Pfam" id="PF00622">
    <property type="entry name" value="SPRY"/>
    <property type="match status" value="1"/>
</dbReference>
<dbReference type="SUPFAM" id="SSF57845">
    <property type="entry name" value="B-box zinc-binding domain"/>
    <property type="match status" value="1"/>
</dbReference>
<feature type="coiled-coil region" evidence="7">
    <location>
        <begin position="222"/>
        <end position="249"/>
    </location>
</feature>
<dbReference type="SUPFAM" id="SSF57850">
    <property type="entry name" value="RING/U-box"/>
    <property type="match status" value="1"/>
</dbReference>
<dbReference type="Gene3D" id="3.30.40.10">
    <property type="entry name" value="Zinc/RING finger domain, C3HC4 (zinc finger)"/>
    <property type="match status" value="1"/>
</dbReference>
<dbReference type="GO" id="GO:0008270">
    <property type="term" value="F:zinc ion binding"/>
    <property type="evidence" value="ECO:0007669"/>
    <property type="project" value="UniProtKB-KW"/>
</dbReference>
<dbReference type="InterPro" id="IPR006574">
    <property type="entry name" value="PRY"/>
</dbReference>
<dbReference type="Gene3D" id="4.10.830.40">
    <property type="match status" value="1"/>
</dbReference>
<evidence type="ECO:0000256" key="7">
    <source>
        <dbReference type="SAM" id="Coils"/>
    </source>
</evidence>
<keyword evidence="3 6" id="KW-0863">Zinc-finger</keyword>
<dbReference type="Pfam" id="PF13765">
    <property type="entry name" value="PRY"/>
    <property type="match status" value="1"/>
</dbReference>
<accession>A0AAW0P2Y3</accession>
<evidence type="ECO:0000259" key="10">
    <source>
        <dbReference type="PROSITE" id="PS50188"/>
    </source>
</evidence>
<dbReference type="Gene3D" id="3.30.160.60">
    <property type="entry name" value="Classic Zinc Finger"/>
    <property type="match status" value="1"/>
</dbReference>
<keyword evidence="4" id="KW-0862">Zinc</keyword>
<evidence type="ECO:0000259" key="9">
    <source>
        <dbReference type="PROSITE" id="PS50089"/>
    </source>
</evidence>
<dbReference type="CDD" id="cd13733">
    <property type="entry name" value="SPRY_PRY_C-I_1"/>
    <property type="match status" value="1"/>
</dbReference>
<dbReference type="InterPro" id="IPR003877">
    <property type="entry name" value="SPRY_dom"/>
</dbReference>
<dbReference type="PANTHER" id="PTHR25465:SF49">
    <property type="entry name" value="BLOODTHIRSTY-RELATED GENE FAMILY, MEMBER 1-RELATED"/>
    <property type="match status" value="1"/>
</dbReference>
<dbReference type="InterPro" id="IPR003879">
    <property type="entry name" value="Butyrophylin_SPRY"/>
</dbReference>
<evidence type="ECO:0000256" key="2">
    <source>
        <dbReference type="ARBA" id="ARBA00022723"/>
    </source>
</evidence>
<evidence type="ECO:0000256" key="5">
    <source>
        <dbReference type="ARBA" id="ARBA00022859"/>
    </source>
</evidence>
<comment type="caution">
    <text evidence="11">The sequence shown here is derived from an EMBL/GenBank/DDBJ whole genome shotgun (WGS) entry which is preliminary data.</text>
</comment>
<dbReference type="PROSITE" id="PS00518">
    <property type="entry name" value="ZF_RING_1"/>
    <property type="match status" value="1"/>
</dbReference>
<dbReference type="Pfam" id="PF25600">
    <property type="entry name" value="TRIM_CC"/>
    <property type="match status" value="1"/>
</dbReference>